<keyword evidence="1" id="KW-0472">Membrane</keyword>
<dbReference type="EMBL" id="HACG01049821">
    <property type="protein sequence ID" value="CEK96686.1"/>
    <property type="molecule type" value="Transcribed_RNA"/>
</dbReference>
<name>A0A0B7BWD0_9EUPU</name>
<evidence type="ECO:0000313" key="2">
    <source>
        <dbReference type="EMBL" id="CEK96686.1"/>
    </source>
</evidence>
<evidence type="ECO:0000256" key="1">
    <source>
        <dbReference type="SAM" id="Phobius"/>
    </source>
</evidence>
<feature type="transmembrane region" description="Helical" evidence="1">
    <location>
        <begin position="69"/>
        <end position="87"/>
    </location>
</feature>
<dbReference type="AlphaFoldDB" id="A0A0B7BWD0"/>
<keyword evidence="1" id="KW-0812">Transmembrane</keyword>
<sequence>MVQSFDNYDVCGIFQHTQGKNISPSECALLLCDRFLYAQSNLSHEMGCLYEIECQLKVSCGQLSTKYRWFSHLTTTMCMGFFSMLGWKNNKRGQWGMRNNHK</sequence>
<gene>
    <name evidence="2" type="primary">ORF213062</name>
</gene>
<proteinExistence type="predicted"/>
<organism evidence="2">
    <name type="scientific">Arion vulgaris</name>
    <dbReference type="NCBI Taxonomy" id="1028688"/>
    <lineage>
        <taxon>Eukaryota</taxon>
        <taxon>Metazoa</taxon>
        <taxon>Spiralia</taxon>
        <taxon>Lophotrochozoa</taxon>
        <taxon>Mollusca</taxon>
        <taxon>Gastropoda</taxon>
        <taxon>Heterobranchia</taxon>
        <taxon>Euthyneura</taxon>
        <taxon>Panpulmonata</taxon>
        <taxon>Eupulmonata</taxon>
        <taxon>Stylommatophora</taxon>
        <taxon>Helicina</taxon>
        <taxon>Arionoidea</taxon>
        <taxon>Arionidae</taxon>
        <taxon>Arion</taxon>
    </lineage>
</organism>
<reference evidence="2" key="1">
    <citation type="submission" date="2014-12" db="EMBL/GenBank/DDBJ databases">
        <title>Insight into the proteome of Arion vulgaris.</title>
        <authorList>
            <person name="Aradska J."/>
            <person name="Bulat T."/>
            <person name="Smidak R."/>
            <person name="Sarate P."/>
            <person name="Gangsoo J."/>
            <person name="Sialana F."/>
            <person name="Bilban M."/>
            <person name="Lubec G."/>
        </authorList>
    </citation>
    <scope>NUCLEOTIDE SEQUENCE</scope>
    <source>
        <tissue evidence="2">Skin</tissue>
    </source>
</reference>
<keyword evidence="1" id="KW-1133">Transmembrane helix</keyword>
<protein>
    <submittedName>
        <fullName evidence="2">Uncharacterized protein</fullName>
    </submittedName>
</protein>
<accession>A0A0B7BWD0</accession>